<dbReference type="GO" id="GO:0003824">
    <property type="term" value="F:catalytic activity"/>
    <property type="evidence" value="ECO:0007669"/>
    <property type="project" value="InterPro"/>
</dbReference>
<name>A0AAU7QE02_9GAMM</name>
<dbReference type="Pfam" id="PF02775">
    <property type="entry name" value="TPP_enzyme_C"/>
    <property type="match status" value="1"/>
</dbReference>
<feature type="domain" description="Thiamine pyrophosphate enzyme TPP-binding" evidence="1">
    <location>
        <begin position="54"/>
        <end position="102"/>
    </location>
</feature>
<gene>
    <name evidence="2" type="ORF">ABK905_11000</name>
</gene>
<proteinExistence type="predicted"/>
<dbReference type="InterPro" id="IPR050722">
    <property type="entry name" value="Pyruvate:ferred/Flavod_OxRd"/>
</dbReference>
<dbReference type="GO" id="GO:0044281">
    <property type="term" value="P:small molecule metabolic process"/>
    <property type="evidence" value="ECO:0007669"/>
    <property type="project" value="UniProtKB-ARBA"/>
</dbReference>
<dbReference type="SUPFAM" id="SSF52518">
    <property type="entry name" value="Thiamin diphosphate-binding fold (THDP-binding)"/>
    <property type="match status" value="1"/>
</dbReference>
<dbReference type="GO" id="GO:0030976">
    <property type="term" value="F:thiamine pyrophosphate binding"/>
    <property type="evidence" value="ECO:0007669"/>
    <property type="project" value="InterPro"/>
</dbReference>
<organism evidence="2">
    <name type="scientific">Acerihabitans sp. KWT182</name>
    <dbReference type="NCBI Taxonomy" id="3157919"/>
    <lineage>
        <taxon>Bacteria</taxon>
        <taxon>Pseudomonadati</taxon>
        <taxon>Pseudomonadota</taxon>
        <taxon>Gammaproteobacteria</taxon>
        <taxon>Enterobacterales</taxon>
        <taxon>Pectobacteriaceae</taxon>
        <taxon>Acerihabitans</taxon>
    </lineage>
</organism>
<reference evidence="2" key="1">
    <citation type="submission" date="2024-06" db="EMBL/GenBank/DDBJ databases">
        <authorList>
            <person name="Coelho C."/>
            <person name="Bento M."/>
            <person name="Garcia E."/>
            <person name="Camelo A."/>
            <person name="Brandao I."/>
            <person name="Espirito Santo C."/>
            <person name="Trovao J."/>
            <person name="Verissimo A."/>
            <person name="Costa J."/>
            <person name="Tiago I."/>
        </authorList>
    </citation>
    <scope>NUCLEOTIDE SEQUENCE</scope>
    <source>
        <strain evidence="2">KWT182</strain>
    </source>
</reference>
<dbReference type="PANTHER" id="PTHR32154:SF0">
    <property type="entry name" value="PYRUVATE-FLAVODOXIN OXIDOREDUCTASE-RELATED"/>
    <property type="match status" value="1"/>
</dbReference>
<accession>A0AAU7QE02</accession>
<dbReference type="InterPro" id="IPR029061">
    <property type="entry name" value="THDP-binding"/>
</dbReference>
<evidence type="ECO:0000313" key="2">
    <source>
        <dbReference type="EMBL" id="XBS71407.1"/>
    </source>
</evidence>
<dbReference type="InterPro" id="IPR011766">
    <property type="entry name" value="TPP_enzyme_TPP-bd"/>
</dbReference>
<sequence>MFEGLAAQLADDIRALRLARLELADQYRPERHDAALRYLSWADFTPDELALLPTVMTLGGDGATYDIGFGALSRILASGTPLKVVVLNTGVYSNTGGQASTSSFIGQDADLARIGKAQEGKHEARKELGLIASFHPGVFVCSTCAALPGHFLKNTLACLRYDRGPAVLDIYTPCQSEHGITDAAAARHGRLAVESRMNPVFVHDPRRGPSLHDRFSLEGNPDGDKDWTVTTLEYLDDDGALQLLSVPLTPAAFALEENRFRKQFHRLDGADDARAMPVEAFIDLSPSERAERLPFVYSVDAERHLVKLGVSPALVELVEERRGNWRLLQYLAGRHVEKMAAEQNSALSALKAQYQASLRQRDDAMDDIARAMSRLATSSQAPAGAAIIPVNVVDESPAADASPVGPDEAPVTLSPADGEKCTNCKTCYQDVPEIFERTRIVINGESREIAHIIPGVFERITITPELKRRLQRVAANCDAEIIQ</sequence>
<dbReference type="GO" id="GO:0006979">
    <property type="term" value="P:response to oxidative stress"/>
    <property type="evidence" value="ECO:0007669"/>
    <property type="project" value="TreeGrafter"/>
</dbReference>
<dbReference type="EMBL" id="CP157947">
    <property type="protein sequence ID" value="XBS71407.1"/>
    <property type="molecule type" value="Genomic_DNA"/>
</dbReference>
<protein>
    <submittedName>
        <fullName evidence="2">Thiamine pyrophosphate-dependent enzyme</fullName>
    </submittedName>
</protein>
<dbReference type="Gene3D" id="3.40.50.970">
    <property type="match status" value="1"/>
</dbReference>
<dbReference type="PANTHER" id="PTHR32154">
    <property type="entry name" value="PYRUVATE-FLAVODOXIN OXIDOREDUCTASE-RELATED"/>
    <property type="match status" value="1"/>
</dbReference>
<dbReference type="AlphaFoldDB" id="A0AAU7QE02"/>
<evidence type="ECO:0000259" key="1">
    <source>
        <dbReference type="Pfam" id="PF02775"/>
    </source>
</evidence>